<accession>L8JI75</accession>
<organism evidence="1 2">
    <name type="scientific">Photobacterium marinum</name>
    <dbReference type="NCBI Taxonomy" id="1056511"/>
    <lineage>
        <taxon>Bacteria</taxon>
        <taxon>Pseudomonadati</taxon>
        <taxon>Pseudomonadota</taxon>
        <taxon>Gammaproteobacteria</taxon>
        <taxon>Vibrionales</taxon>
        <taxon>Vibrionaceae</taxon>
        <taxon>Photobacterium</taxon>
    </lineage>
</organism>
<dbReference type="PATRIC" id="fig|1056511.3.peg.712"/>
<gene>
    <name evidence="1" type="ORF">C942_02650</name>
</gene>
<evidence type="ECO:0000313" key="1">
    <source>
        <dbReference type="EMBL" id="ELR67142.1"/>
    </source>
</evidence>
<dbReference type="Proteomes" id="UP000011134">
    <property type="component" value="Unassembled WGS sequence"/>
</dbReference>
<dbReference type="EMBL" id="AMZO01000003">
    <property type="protein sequence ID" value="ELR67142.1"/>
    <property type="molecule type" value="Genomic_DNA"/>
</dbReference>
<protein>
    <submittedName>
        <fullName evidence="1">Uncharacterized protein</fullName>
    </submittedName>
</protein>
<evidence type="ECO:0000313" key="2">
    <source>
        <dbReference type="Proteomes" id="UP000011134"/>
    </source>
</evidence>
<comment type="caution">
    <text evidence="1">The sequence shown here is derived from an EMBL/GenBank/DDBJ whole genome shotgun (WGS) entry which is preliminary data.</text>
</comment>
<sequence length="45" mass="5181">MEPALTRSHLFLINRRHGIKACHSGQKYVFTNNNAQTRLRIDKSG</sequence>
<proteinExistence type="predicted"/>
<dbReference type="AlphaFoldDB" id="L8JI75"/>
<name>L8JI75_9GAMM</name>
<keyword evidence="2" id="KW-1185">Reference proteome</keyword>
<reference evidence="1 2" key="1">
    <citation type="submission" date="2012-12" db="EMBL/GenBank/DDBJ databases">
        <title>Genome Assembly of Photobacterium sp. AK15.</title>
        <authorList>
            <person name="Khatri I."/>
            <person name="Vaidya B."/>
            <person name="Srinivas T.N.R."/>
            <person name="Subramanian S."/>
            <person name="Pinnaka A."/>
        </authorList>
    </citation>
    <scope>NUCLEOTIDE SEQUENCE [LARGE SCALE GENOMIC DNA]</scope>
    <source>
        <strain evidence="1 2">AK15</strain>
    </source>
</reference>